<keyword evidence="2" id="KW-0723">Serine/threonine-protein kinase</keyword>
<comment type="similarity">
    <text evidence="1">Belongs to the protein kinase superfamily. TKL Ser/Thr protein kinase family.</text>
</comment>
<feature type="binding site" evidence="6">
    <location>
        <position position="260"/>
    </location>
    <ligand>
        <name>ATP</name>
        <dbReference type="ChEBI" id="CHEBI:30616"/>
    </ligand>
</feature>
<dbReference type="Pfam" id="PF12796">
    <property type="entry name" value="Ank_2"/>
    <property type="match status" value="1"/>
</dbReference>
<evidence type="ECO:0000256" key="4">
    <source>
        <dbReference type="ARBA" id="ARBA00022840"/>
    </source>
</evidence>
<dbReference type="InterPro" id="IPR011009">
    <property type="entry name" value="Kinase-like_dom_sf"/>
</dbReference>
<keyword evidence="4 6" id="KW-0067">ATP-binding</keyword>
<dbReference type="InterPro" id="IPR002110">
    <property type="entry name" value="Ankyrin_rpt"/>
</dbReference>
<keyword evidence="5" id="KW-0040">ANK repeat</keyword>
<evidence type="ECO:0000256" key="5">
    <source>
        <dbReference type="PROSITE-ProRule" id="PRU00023"/>
    </source>
</evidence>
<dbReference type="Gene3D" id="3.30.200.20">
    <property type="entry name" value="Phosphorylase Kinase, domain 1"/>
    <property type="match status" value="1"/>
</dbReference>
<dbReference type="PROSITE" id="PS50011">
    <property type="entry name" value="PROTEIN_KINASE_DOM"/>
    <property type="match status" value="3"/>
</dbReference>
<dbReference type="InterPro" id="IPR008271">
    <property type="entry name" value="Ser/Thr_kinase_AS"/>
</dbReference>
<gene>
    <name evidence="9" type="ORF">ACHHYP_01910</name>
</gene>
<dbReference type="Gene3D" id="1.25.40.20">
    <property type="entry name" value="Ankyrin repeat-containing domain"/>
    <property type="match status" value="1"/>
</dbReference>
<name>A0A1V9Z7Q9_ACHHY</name>
<organism evidence="9 10">
    <name type="scientific">Achlya hypogyna</name>
    <name type="common">Oomycete</name>
    <name type="synonym">Protoachlya hypogyna</name>
    <dbReference type="NCBI Taxonomy" id="1202772"/>
    <lineage>
        <taxon>Eukaryota</taxon>
        <taxon>Sar</taxon>
        <taxon>Stramenopiles</taxon>
        <taxon>Oomycota</taxon>
        <taxon>Saprolegniomycetes</taxon>
        <taxon>Saprolegniales</taxon>
        <taxon>Achlyaceae</taxon>
        <taxon>Achlya</taxon>
    </lineage>
</organism>
<dbReference type="InterPro" id="IPR017441">
    <property type="entry name" value="Protein_kinase_ATP_BS"/>
</dbReference>
<evidence type="ECO:0000256" key="2">
    <source>
        <dbReference type="ARBA" id="ARBA00022527"/>
    </source>
</evidence>
<evidence type="ECO:0000256" key="1">
    <source>
        <dbReference type="ARBA" id="ARBA00005843"/>
    </source>
</evidence>
<feature type="domain" description="Protein kinase" evidence="8">
    <location>
        <begin position="233"/>
        <end position="487"/>
    </location>
</feature>
<sequence length="1305" mass="143688">MRLLLEANANTDTLDIEGFSLLHIAVVYEMDSAVTAFIDFGVSVCARDKDGDTPLHIAVQNQVDKAIINQLLAAGADLFECNDRGISPLSFGITIGNDSLKKHVVTCVMDVSSAEDLHKRLGCSTRKPPPDVMCMLLDPVYHEEPDGPFRVVEAMVYRTLVRFVADYGTKRNESRDEAAVLELLVDPTTGLSPHAMRLQLMCAVRRGNRPMALTLYDMLYPPVHNADPSKLKVDANRVLGAGAFGVVHAGEYDGQTVAVKVTRQRGINLRSEVALLTKCRCPYVLPLLAVAGPDNAQAQMVLPLMDAGDLAQYLQAKREGRPTTVNYSMLEVAWVIAHALWCLHDRHVMHRDLKSNNVFVCSKNYIKVGDLGEGKDVQTLMTTGVGTIQWTAPEVLVHGGKYSCAADIYSLGVIFTELDTQQPPYANLGLTQYQILDGVAAGTLRPTIRDDCAPWKRDLINACLNHNPSLRPTAKEVVDILAKHMIGANPPLAGEKMADHATMDEEVKSDVSCRDSQWCKVQRCARCTDPAVMLNAGCPDCGADLPSVAEKLQFVAHQVANLAAHGAKVHTNISCDTCQEPNPIAATVDGTLLARAVKATDRYAAERWRQAIKPPAHELIKSRLVLDYTQPLGQGALAAVYRAVYMGQDVAVKRSIRMGDGDHFHKEARLLTLCVSPYIVPMIALDSNEPMIVLPYMDGGELRRYLGKKRDNLPTEVDYSTIEVAWVVANALQDMHHRGVVHRNITSSNVHLCSKNYIKVASLGFAKELQSQMTEGVGTLFWMAPETLSSEGDYIYAADIYSFGVVLTELDTLRLPYHEKDFDNCAPWLRSLIDACLQHDPSLRPTAKAIVELLQPRMLEEQAARNRAKRSELRSMPRSSRRRQNHTEIADAVRSGQHERAHELQAKLYDSFPLEVAFQDVIRPPERPLGIGGYAHVHRGTYGSYPVAIKQLNDGANAQSLQNEARLLQACRSPYLVPLLAVVTTSSNDPPALLLELMDAGDLYDHLERKRRDLPTTVGYSSFEVALVVAHALVDMHARGVVHRDLKSHNILLCSKNYIKVADLGISTTAPATDVRGNGTTGWMAPEVLEDWSAYSPAADIYSFGVVLTELDTMHAPYAVERVHDIGIRRGVVAGTLRPSVSPGCAPWMRTLIDACLQQDPSLRPTAQQVVTILTEHIDDARRPLAVDDNESDAMPREEACIVITCIRCTDPAAMLNDVCPDCKMELPSIAEKVQFVAHRVAGLAAHDARMRTDMLCYTCQEANPITNTACHVCAEPLLSDKKKLSILIRRWHLGTRVVAVSANS</sequence>
<dbReference type="SMART" id="SM00220">
    <property type="entry name" value="S_TKc"/>
    <property type="match status" value="3"/>
</dbReference>
<dbReference type="PROSITE" id="PS00108">
    <property type="entry name" value="PROTEIN_KINASE_ST"/>
    <property type="match status" value="2"/>
</dbReference>
<dbReference type="PROSITE" id="PS50297">
    <property type="entry name" value="ANK_REP_REGION"/>
    <property type="match status" value="1"/>
</dbReference>
<feature type="region of interest" description="Disordered" evidence="7">
    <location>
        <begin position="864"/>
        <end position="897"/>
    </location>
</feature>
<feature type="binding site" evidence="6">
    <location>
        <position position="950"/>
    </location>
    <ligand>
        <name>ATP</name>
        <dbReference type="ChEBI" id="CHEBI:30616"/>
    </ligand>
</feature>
<evidence type="ECO:0000256" key="3">
    <source>
        <dbReference type="ARBA" id="ARBA00022741"/>
    </source>
</evidence>
<comment type="caution">
    <text evidence="9">The sequence shown here is derived from an EMBL/GenBank/DDBJ whole genome shotgun (WGS) entry which is preliminary data.</text>
</comment>
<dbReference type="GO" id="GO:0004674">
    <property type="term" value="F:protein serine/threonine kinase activity"/>
    <property type="evidence" value="ECO:0007669"/>
    <property type="project" value="UniProtKB-KW"/>
</dbReference>
<dbReference type="OrthoDB" id="346907at2759"/>
<dbReference type="PROSITE" id="PS00107">
    <property type="entry name" value="PROTEIN_KINASE_ATP"/>
    <property type="match status" value="2"/>
</dbReference>
<dbReference type="InterPro" id="IPR001245">
    <property type="entry name" value="Ser-Thr/Tyr_kinase_cat_dom"/>
</dbReference>
<dbReference type="SMART" id="SM00248">
    <property type="entry name" value="ANK"/>
    <property type="match status" value="2"/>
</dbReference>
<feature type="domain" description="Protein kinase" evidence="8">
    <location>
        <begin position="626"/>
        <end position="858"/>
    </location>
</feature>
<feature type="compositionally biased region" description="Basic and acidic residues" evidence="7">
    <location>
        <begin position="885"/>
        <end position="897"/>
    </location>
</feature>
<reference evidence="9 10" key="1">
    <citation type="journal article" date="2014" name="Genome Biol. Evol.">
        <title>The secreted proteins of Achlya hypogyna and Thraustotheca clavata identify the ancestral oomycete secretome and reveal gene acquisitions by horizontal gene transfer.</title>
        <authorList>
            <person name="Misner I."/>
            <person name="Blouin N."/>
            <person name="Leonard G."/>
            <person name="Richards T.A."/>
            <person name="Lane C.E."/>
        </authorList>
    </citation>
    <scope>NUCLEOTIDE SEQUENCE [LARGE SCALE GENOMIC DNA]</scope>
    <source>
        <strain evidence="9 10">ATCC 48635</strain>
    </source>
</reference>
<feature type="compositionally biased region" description="Basic and acidic residues" evidence="7">
    <location>
        <begin position="864"/>
        <end position="875"/>
    </location>
</feature>
<keyword evidence="3 6" id="KW-0547">Nucleotide-binding</keyword>
<evidence type="ECO:0000313" key="10">
    <source>
        <dbReference type="Proteomes" id="UP000243579"/>
    </source>
</evidence>
<dbReference type="SUPFAM" id="SSF48403">
    <property type="entry name" value="Ankyrin repeat"/>
    <property type="match status" value="1"/>
</dbReference>
<dbReference type="PANTHER" id="PTHR44329:SF298">
    <property type="entry name" value="MIXED LINEAGE KINASE DOMAIN-LIKE PROTEIN"/>
    <property type="match status" value="1"/>
</dbReference>
<dbReference type="Gene3D" id="1.10.510.10">
    <property type="entry name" value="Transferase(Phosphotransferase) domain 1"/>
    <property type="match status" value="3"/>
</dbReference>
<dbReference type="PROSITE" id="PS50088">
    <property type="entry name" value="ANK_REPEAT"/>
    <property type="match status" value="1"/>
</dbReference>
<dbReference type="Pfam" id="PF00069">
    <property type="entry name" value="Pkinase"/>
    <property type="match status" value="2"/>
</dbReference>
<dbReference type="SUPFAM" id="SSF56112">
    <property type="entry name" value="Protein kinase-like (PK-like)"/>
    <property type="match status" value="3"/>
</dbReference>
<keyword evidence="9" id="KW-0808">Transferase</keyword>
<protein>
    <submittedName>
        <fullName evidence="9">Protein kinase</fullName>
    </submittedName>
</protein>
<feature type="domain" description="Protein kinase" evidence="8">
    <location>
        <begin position="923"/>
        <end position="1178"/>
    </location>
</feature>
<dbReference type="PANTHER" id="PTHR44329">
    <property type="entry name" value="SERINE/THREONINE-PROTEIN KINASE TNNI3K-RELATED"/>
    <property type="match status" value="1"/>
</dbReference>
<feature type="repeat" description="ANK" evidence="5">
    <location>
        <begin position="50"/>
        <end position="83"/>
    </location>
</feature>
<dbReference type="STRING" id="1202772.A0A1V9Z7Q9"/>
<dbReference type="GO" id="GO:0005524">
    <property type="term" value="F:ATP binding"/>
    <property type="evidence" value="ECO:0007669"/>
    <property type="project" value="UniProtKB-UniRule"/>
</dbReference>
<dbReference type="Proteomes" id="UP000243579">
    <property type="component" value="Unassembled WGS sequence"/>
</dbReference>
<evidence type="ECO:0000313" key="9">
    <source>
        <dbReference type="EMBL" id="OQR94028.1"/>
    </source>
</evidence>
<keyword evidence="10" id="KW-1185">Reference proteome</keyword>
<dbReference type="Pfam" id="PF07714">
    <property type="entry name" value="PK_Tyr_Ser-Thr"/>
    <property type="match status" value="1"/>
</dbReference>
<keyword evidence="9" id="KW-0418">Kinase</keyword>
<dbReference type="InterPro" id="IPR000719">
    <property type="entry name" value="Prot_kinase_dom"/>
</dbReference>
<proteinExistence type="inferred from homology"/>
<accession>A0A1V9Z7Q9</accession>
<evidence type="ECO:0000256" key="6">
    <source>
        <dbReference type="PROSITE-ProRule" id="PRU10141"/>
    </source>
</evidence>
<evidence type="ECO:0000259" key="8">
    <source>
        <dbReference type="PROSITE" id="PS50011"/>
    </source>
</evidence>
<dbReference type="InterPro" id="IPR051681">
    <property type="entry name" value="Ser/Thr_Kinases-Pseudokinases"/>
</dbReference>
<dbReference type="EMBL" id="JNBR01000380">
    <property type="protein sequence ID" value="OQR94028.1"/>
    <property type="molecule type" value="Genomic_DNA"/>
</dbReference>
<evidence type="ECO:0000256" key="7">
    <source>
        <dbReference type="SAM" id="MobiDB-lite"/>
    </source>
</evidence>
<dbReference type="InterPro" id="IPR036770">
    <property type="entry name" value="Ankyrin_rpt-contain_sf"/>
</dbReference>